<evidence type="ECO:0000313" key="3">
    <source>
        <dbReference type="Proteomes" id="UP000027238"/>
    </source>
</evidence>
<dbReference type="OrthoDB" id="4811426at2759"/>
<gene>
    <name evidence="2" type="ORF">CSUB01_12625</name>
</gene>
<accession>A0A066XRC4</accession>
<feature type="non-terminal residue" evidence="2">
    <location>
        <position position="1"/>
    </location>
</feature>
<keyword evidence="3" id="KW-1185">Reference proteome</keyword>
<dbReference type="SUPFAM" id="SSF52540">
    <property type="entry name" value="P-loop containing nucleoside triphosphate hydrolases"/>
    <property type="match status" value="1"/>
</dbReference>
<dbReference type="InterPro" id="IPR001650">
    <property type="entry name" value="Helicase_C-like"/>
</dbReference>
<sequence length="278" mass="30367">HANILDRDQDIRRLDLVLNLPGFLQALNEAEADSKPIPTLAAELAKAIGSGGQGNVPRAYLEAGDVPAAIQDRLATILAPCSRLEALRAACETAYRDTQAYPDDNEGWSNFAGPKNVVVFTKWPVVAYLLQLWAESKLDGDSYQSGLLHSGMTEKQRMDLIDWFGLFIDEEDGSPKARTKILFSTYELGSTGLDGLKVANYLVHYGVNKNVIDVSQASGRVDRQGQPLTCFIQFLQSSEQPLDRLTLSLRDSRDSLFGQQGILGEIAGWSHSGDAAAQ</sequence>
<protein>
    <recommendedName>
        <fullName evidence="1">Helicase C-terminal domain-containing protein</fullName>
    </recommendedName>
</protein>
<dbReference type="InterPro" id="IPR027417">
    <property type="entry name" value="P-loop_NTPase"/>
</dbReference>
<evidence type="ECO:0000313" key="2">
    <source>
        <dbReference type="EMBL" id="KDN70224.1"/>
    </source>
</evidence>
<reference evidence="3" key="1">
    <citation type="journal article" date="2014" name="Genome Announc.">
        <title>Draft genome sequence of Colletotrichum sublineola, a destructive pathogen of cultivated sorghum.</title>
        <authorList>
            <person name="Baroncelli R."/>
            <person name="Sanz-Martin J.M."/>
            <person name="Rech G.E."/>
            <person name="Sukno S.A."/>
            <person name="Thon M.R."/>
        </authorList>
    </citation>
    <scope>NUCLEOTIDE SEQUENCE [LARGE SCALE GENOMIC DNA]</scope>
    <source>
        <strain evidence="3">TX430BB</strain>
    </source>
</reference>
<dbReference type="STRING" id="1173701.A0A066XRC4"/>
<evidence type="ECO:0000259" key="1">
    <source>
        <dbReference type="SMART" id="SM00490"/>
    </source>
</evidence>
<name>A0A066XRC4_COLSU</name>
<comment type="caution">
    <text evidence="2">The sequence shown here is derived from an EMBL/GenBank/DDBJ whole genome shotgun (WGS) entry which is preliminary data.</text>
</comment>
<dbReference type="HOGENOM" id="CLU_062264_0_0_1"/>
<dbReference type="Pfam" id="PF00271">
    <property type="entry name" value="Helicase_C"/>
    <property type="match status" value="1"/>
</dbReference>
<dbReference type="Gene3D" id="3.40.50.300">
    <property type="entry name" value="P-loop containing nucleotide triphosphate hydrolases"/>
    <property type="match status" value="1"/>
</dbReference>
<dbReference type="eggNOG" id="ENOG502RP1A">
    <property type="taxonomic scope" value="Eukaryota"/>
</dbReference>
<dbReference type="AlphaFoldDB" id="A0A066XRC4"/>
<dbReference type="SMART" id="SM00490">
    <property type="entry name" value="HELICc"/>
    <property type="match status" value="1"/>
</dbReference>
<dbReference type="EMBL" id="JMSE01000374">
    <property type="protein sequence ID" value="KDN70224.1"/>
    <property type="molecule type" value="Genomic_DNA"/>
</dbReference>
<organism evidence="2 3">
    <name type="scientific">Colletotrichum sublineola</name>
    <name type="common">Sorghum anthracnose fungus</name>
    <dbReference type="NCBI Taxonomy" id="1173701"/>
    <lineage>
        <taxon>Eukaryota</taxon>
        <taxon>Fungi</taxon>
        <taxon>Dikarya</taxon>
        <taxon>Ascomycota</taxon>
        <taxon>Pezizomycotina</taxon>
        <taxon>Sordariomycetes</taxon>
        <taxon>Hypocreomycetidae</taxon>
        <taxon>Glomerellales</taxon>
        <taxon>Glomerellaceae</taxon>
        <taxon>Colletotrichum</taxon>
        <taxon>Colletotrichum graminicola species complex</taxon>
    </lineage>
</organism>
<dbReference type="Proteomes" id="UP000027238">
    <property type="component" value="Unassembled WGS sequence"/>
</dbReference>
<proteinExistence type="predicted"/>
<feature type="domain" description="Helicase C-terminal" evidence="1">
    <location>
        <begin position="132"/>
        <end position="225"/>
    </location>
</feature>